<dbReference type="InterPro" id="IPR005230">
    <property type="entry name" value="TraB_bac"/>
</dbReference>
<reference evidence="9" key="2">
    <citation type="journal article" date="2021" name="Genome Biol. Evol.">
        <title>Developing a high-quality reference genome for a parasitic bivalve with doubly uniparental inheritance (Bivalvia: Unionida).</title>
        <authorList>
            <person name="Smith C.H."/>
        </authorList>
    </citation>
    <scope>NUCLEOTIDE SEQUENCE</scope>
    <source>
        <strain evidence="9">CHS0354</strain>
        <tissue evidence="9">Mantle</tissue>
    </source>
</reference>
<evidence type="ECO:0000256" key="6">
    <source>
        <dbReference type="ARBA" id="ARBA00022842"/>
    </source>
</evidence>
<evidence type="ECO:0000313" key="10">
    <source>
        <dbReference type="Proteomes" id="UP001195483"/>
    </source>
</evidence>
<dbReference type="InterPro" id="IPR013221">
    <property type="entry name" value="Mur_ligase_cen"/>
</dbReference>
<dbReference type="Pfam" id="PF01963">
    <property type="entry name" value="TraB_PrgY_gumN"/>
    <property type="match status" value="1"/>
</dbReference>
<dbReference type="PANTHER" id="PTHR21530">
    <property type="entry name" value="PHEROMONE SHUTDOWN PROTEIN"/>
    <property type="match status" value="1"/>
</dbReference>
<keyword evidence="3" id="KW-0479">Metal-binding</keyword>
<dbReference type="Gene3D" id="3.90.190.20">
    <property type="entry name" value="Mur ligase, C-terminal domain"/>
    <property type="match status" value="1"/>
</dbReference>
<dbReference type="GO" id="GO:0046872">
    <property type="term" value="F:metal ion binding"/>
    <property type="evidence" value="ECO:0007669"/>
    <property type="project" value="UniProtKB-KW"/>
</dbReference>
<keyword evidence="10" id="KW-1185">Reference proteome</keyword>
<dbReference type="Gene3D" id="3.40.1190.10">
    <property type="entry name" value="Mur-like, catalytic domain"/>
    <property type="match status" value="1"/>
</dbReference>
<feature type="domain" description="Mur ligase central" evidence="8">
    <location>
        <begin position="357"/>
        <end position="590"/>
    </location>
</feature>
<dbReference type="Pfam" id="PF08245">
    <property type="entry name" value="Mur_ligase_M"/>
    <property type="match status" value="1"/>
</dbReference>
<reference evidence="9" key="3">
    <citation type="submission" date="2023-05" db="EMBL/GenBank/DDBJ databases">
        <authorList>
            <person name="Smith C.H."/>
        </authorList>
    </citation>
    <scope>NUCLEOTIDE SEQUENCE</scope>
    <source>
        <strain evidence="9">CHS0354</strain>
        <tissue evidence="9">Mantle</tissue>
    </source>
</reference>
<keyword evidence="4" id="KW-0547">Nucleotide-binding</keyword>
<gene>
    <name evidence="9" type="ORF">CHS0354_027409</name>
</gene>
<feature type="domain" description="Mur ligase C-terminal" evidence="7">
    <location>
        <begin position="617"/>
        <end position="672"/>
    </location>
</feature>
<dbReference type="SUPFAM" id="SSF53623">
    <property type="entry name" value="MurD-like peptide ligases, catalytic domain"/>
    <property type="match status" value="1"/>
</dbReference>
<evidence type="ECO:0000313" key="9">
    <source>
        <dbReference type="EMBL" id="KAK3596139.1"/>
    </source>
</evidence>
<dbReference type="InterPro" id="IPR046345">
    <property type="entry name" value="TraB_PrgY-like"/>
</dbReference>
<dbReference type="EMBL" id="JAEAOA010001653">
    <property type="protein sequence ID" value="KAK3596139.1"/>
    <property type="molecule type" value="Genomic_DNA"/>
</dbReference>
<proteinExistence type="inferred from homology"/>
<dbReference type="InterPro" id="IPR001645">
    <property type="entry name" value="Folylpolyglutamate_synth"/>
</dbReference>
<reference evidence="9" key="1">
    <citation type="journal article" date="2021" name="Genome Biol. Evol.">
        <title>A High-Quality Reference Genome for a Parasitic Bivalve with Doubly Uniparental Inheritance (Bivalvia: Unionida).</title>
        <authorList>
            <person name="Smith C.H."/>
        </authorList>
    </citation>
    <scope>NUCLEOTIDE SEQUENCE</scope>
    <source>
        <strain evidence="9">CHS0354</strain>
    </source>
</reference>
<dbReference type="SUPFAM" id="SSF53244">
    <property type="entry name" value="MurD-like peptide ligases, peptide-binding domain"/>
    <property type="match status" value="1"/>
</dbReference>
<evidence type="ECO:0000256" key="4">
    <source>
        <dbReference type="ARBA" id="ARBA00022741"/>
    </source>
</evidence>
<dbReference type="CDD" id="cd14726">
    <property type="entry name" value="TraB_PrgY-like"/>
    <property type="match status" value="1"/>
</dbReference>
<dbReference type="Proteomes" id="UP001195483">
    <property type="component" value="Unassembled WGS sequence"/>
</dbReference>
<comment type="caution">
    <text evidence="9">The sequence shown here is derived from an EMBL/GenBank/DDBJ whole genome shotgun (WGS) entry which is preliminary data.</text>
</comment>
<dbReference type="GO" id="GO:0004326">
    <property type="term" value="F:tetrahydrofolylpolyglutamate synthase activity"/>
    <property type="evidence" value="ECO:0007669"/>
    <property type="project" value="InterPro"/>
</dbReference>
<dbReference type="InterPro" id="IPR002816">
    <property type="entry name" value="TraB/PrgY/GumN_fam"/>
</dbReference>
<dbReference type="PANTHER" id="PTHR21530:SF7">
    <property type="entry name" value="TRAB DOMAIN-CONTAINING PROTEIN"/>
    <property type="match status" value="1"/>
</dbReference>
<evidence type="ECO:0000256" key="2">
    <source>
        <dbReference type="ARBA" id="ARBA00022598"/>
    </source>
</evidence>
<keyword evidence="5" id="KW-0067">ATP-binding</keyword>
<sequence>MIENIEIGNKQVWLIGTAHISRKSTEEVLTQIEAVNPDSVCVELCETRYRQLTEKQRWQQTDIVKIIRSGQAGLLIASLIMSSFQKKMGGQLGVKPGEEMLSAANAAKDKNIPVVLIDRNIRITLKRTWQQMSFWEKIKIFNELLVSFFYTEQVSEQEIEKLKDQDMLSALMEDVSRIYPKTKQVLIDERDKYMAQKIKDAPGGKVVAVVGAGHMAGIKREINHSHDIQELENVSKKKASLSSQGTSVASSMLIFWVISHVGLAGAGALVAGSSLYTLFTAVLTASFSPFIPIFKVNVLSALTEAYFNKPKMISSLAEDAEFIFSLGNFGIRPGLTTTKALLNALENPEQHPRIIHIAGTNGKGSVLTMLEQLLIASGYSVGSTLSPHLIRLNERFRLNGQDIDDVTLHRLLNQVFDACGITHANRYRSADWKIRPTFFEITIAVAFLLFREHQPDFIIAETGMGGRLDATNVVDSMLQIITPVSLDHEQYLGYTPEAIADEKAGIIKPGKTVVFGKQTHRVLARLEEHAARQNTRCYSYKNHFSYQVLNESEELIYKFLTGDKNFIKKINFPALRGAHQLDNLAVSLTAYLLSAEEQKQLSEDKISSVLKKIKFRGRMEQICDNPPVICDGAHNQDGMDNLFAHLSAHFSGKSILLAVGKMADKKFEDIIKRSTLNITLQPLQISYKRAIDAGEYYKILQKTGKKTLPPASIPAFTNHLFTQKSGSADSYNLYVVCGSLYLLGEFYACYEAYYKNRSGENTAPFRNTNI</sequence>
<comment type="similarity">
    <text evidence="1">Belongs to the folylpolyglutamate synthase family.</text>
</comment>
<dbReference type="Pfam" id="PF02875">
    <property type="entry name" value="Mur_ligase_C"/>
    <property type="match status" value="1"/>
</dbReference>
<dbReference type="NCBIfam" id="TIGR00261">
    <property type="entry name" value="traB"/>
    <property type="match status" value="1"/>
</dbReference>
<keyword evidence="2" id="KW-0436">Ligase</keyword>
<evidence type="ECO:0000256" key="3">
    <source>
        <dbReference type="ARBA" id="ARBA00022723"/>
    </source>
</evidence>
<protein>
    <submittedName>
        <fullName evidence="9">Uncharacterized protein</fullName>
    </submittedName>
</protein>
<dbReference type="InterPro" id="IPR018109">
    <property type="entry name" value="Folylpolyglutamate_synth_CS"/>
</dbReference>
<evidence type="ECO:0000259" key="8">
    <source>
        <dbReference type="Pfam" id="PF08245"/>
    </source>
</evidence>
<evidence type="ECO:0000256" key="5">
    <source>
        <dbReference type="ARBA" id="ARBA00022840"/>
    </source>
</evidence>
<dbReference type="InterPro" id="IPR004101">
    <property type="entry name" value="Mur_ligase_C"/>
</dbReference>
<dbReference type="AlphaFoldDB" id="A0AAE0SQE2"/>
<accession>A0AAE0SQE2</accession>
<name>A0AAE0SQE2_9BIVA</name>
<dbReference type="InterPro" id="IPR036565">
    <property type="entry name" value="Mur-like_cat_sf"/>
</dbReference>
<evidence type="ECO:0000259" key="7">
    <source>
        <dbReference type="Pfam" id="PF02875"/>
    </source>
</evidence>
<dbReference type="GO" id="GO:0005524">
    <property type="term" value="F:ATP binding"/>
    <property type="evidence" value="ECO:0007669"/>
    <property type="project" value="UniProtKB-KW"/>
</dbReference>
<keyword evidence="6" id="KW-0460">Magnesium</keyword>
<dbReference type="NCBIfam" id="TIGR01499">
    <property type="entry name" value="folC"/>
    <property type="match status" value="1"/>
</dbReference>
<dbReference type="PROSITE" id="PS01011">
    <property type="entry name" value="FOLYLPOLYGLU_SYNT_1"/>
    <property type="match status" value="1"/>
</dbReference>
<organism evidence="9 10">
    <name type="scientific">Potamilus streckersoni</name>
    <dbReference type="NCBI Taxonomy" id="2493646"/>
    <lineage>
        <taxon>Eukaryota</taxon>
        <taxon>Metazoa</taxon>
        <taxon>Spiralia</taxon>
        <taxon>Lophotrochozoa</taxon>
        <taxon>Mollusca</taxon>
        <taxon>Bivalvia</taxon>
        <taxon>Autobranchia</taxon>
        <taxon>Heteroconchia</taxon>
        <taxon>Palaeoheterodonta</taxon>
        <taxon>Unionida</taxon>
        <taxon>Unionoidea</taxon>
        <taxon>Unionidae</taxon>
        <taxon>Ambleminae</taxon>
        <taxon>Lampsilini</taxon>
        <taxon>Potamilus</taxon>
    </lineage>
</organism>
<evidence type="ECO:0000256" key="1">
    <source>
        <dbReference type="ARBA" id="ARBA00008276"/>
    </source>
</evidence>
<dbReference type="InterPro" id="IPR036615">
    <property type="entry name" value="Mur_ligase_C_dom_sf"/>
</dbReference>